<feature type="transmembrane region" description="Helical" evidence="1">
    <location>
        <begin position="53"/>
        <end position="70"/>
    </location>
</feature>
<evidence type="ECO:0000256" key="1">
    <source>
        <dbReference type="SAM" id="Phobius"/>
    </source>
</evidence>
<dbReference type="EMBL" id="CP014854">
    <property type="protein sequence ID" value="ASI99678.1"/>
    <property type="molecule type" value="Genomic_DNA"/>
</dbReference>
<protein>
    <submittedName>
        <fullName evidence="2">Uncharacterized protein</fullName>
    </submittedName>
</protein>
<feature type="transmembrane region" description="Helical" evidence="1">
    <location>
        <begin position="109"/>
        <end position="126"/>
    </location>
</feature>
<dbReference type="KEGG" id="tce:A3L02_08960"/>
<keyword evidence="1" id="KW-1133">Transmembrane helix</keyword>
<gene>
    <name evidence="2" type="ORF">A3L02_08960</name>
</gene>
<organism evidence="2 3">
    <name type="scientific">Thermococcus celer Vu 13 = JCM 8558</name>
    <dbReference type="NCBI Taxonomy" id="1293037"/>
    <lineage>
        <taxon>Archaea</taxon>
        <taxon>Methanobacteriati</taxon>
        <taxon>Methanobacteriota</taxon>
        <taxon>Thermococci</taxon>
        <taxon>Thermococcales</taxon>
        <taxon>Thermococcaceae</taxon>
        <taxon>Thermococcus</taxon>
    </lineage>
</organism>
<dbReference type="AlphaFoldDB" id="A0A218P414"/>
<dbReference type="OrthoDB" id="102601at2157"/>
<dbReference type="Proteomes" id="UP000197156">
    <property type="component" value="Chromosome"/>
</dbReference>
<keyword evidence="3" id="KW-1185">Reference proteome</keyword>
<accession>A0A218P414</accession>
<keyword evidence="1" id="KW-0472">Membrane</keyword>
<feature type="transmembrane region" description="Helical" evidence="1">
    <location>
        <begin position="15"/>
        <end position="41"/>
    </location>
</feature>
<keyword evidence="1" id="KW-0812">Transmembrane</keyword>
<sequence length="272" mass="30026">MLKSGDALKDFVKNAVIWSLVGLGFLGFYPGLLFGVGAAVAGVARHARRYGDLLVRGLGFLIMALAVFLLHTDLWLGTFAVSLLLWVALLYALAYVLRIRQNSDFLERNLLGMAAVGAISAFILAYPSTSSAVLLLFYLFASLAVFYLAYLVSSYLSSRWAGSEDLTPLPLPDLEPKRDAYSRDLERVVRAFVEKGDSAPLLVFVVRNASSLYTPHLEEIIRPIANYREASAPSLAPPWVVEKMALEERRRRAVLVKELVRRLKAHGGIRGA</sequence>
<dbReference type="GeneID" id="33324891"/>
<dbReference type="RefSeq" id="WP_088863597.1">
    <property type="nucleotide sequence ID" value="NZ_CP014854.1"/>
</dbReference>
<name>A0A218P414_THECE</name>
<evidence type="ECO:0000313" key="2">
    <source>
        <dbReference type="EMBL" id="ASI99678.1"/>
    </source>
</evidence>
<proteinExistence type="predicted"/>
<reference evidence="2 3" key="1">
    <citation type="submission" date="2016-03" db="EMBL/GenBank/DDBJ databases">
        <title>Complete genome sequence of Thermococcus celer.</title>
        <authorList>
            <person name="Oger P.M."/>
        </authorList>
    </citation>
    <scope>NUCLEOTIDE SEQUENCE [LARGE SCALE GENOMIC DNA]</scope>
    <source>
        <strain evidence="2 3">Vu 13</strain>
    </source>
</reference>
<evidence type="ECO:0000313" key="3">
    <source>
        <dbReference type="Proteomes" id="UP000197156"/>
    </source>
</evidence>
<feature type="transmembrane region" description="Helical" evidence="1">
    <location>
        <begin position="76"/>
        <end position="97"/>
    </location>
</feature>
<feature type="transmembrane region" description="Helical" evidence="1">
    <location>
        <begin position="132"/>
        <end position="152"/>
    </location>
</feature>